<dbReference type="Proteomes" id="UP000275281">
    <property type="component" value="Unassembled WGS sequence"/>
</dbReference>
<accession>A0A3N5Y128</accession>
<evidence type="ECO:0000313" key="2">
    <source>
        <dbReference type="Proteomes" id="UP000275281"/>
    </source>
</evidence>
<dbReference type="EMBL" id="RPOK01000002">
    <property type="protein sequence ID" value="RPJ67477.1"/>
    <property type="molecule type" value="Genomic_DNA"/>
</dbReference>
<dbReference type="RefSeq" id="WP_124027377.1">
    <property type="nucleotide sequence ID" value="NZ_JBHRSN010000015.1"/>
</dbReference>
<proteinExistence type="predicted"/>
<sequence>MTIDAFLAKHQLDVNYQSFAQKWFNPLVHAIFEHHKSAEKPLYVGINGCQGSGKSTLADYLAMCLHEDYALQVVVCSLDDFYLPAESRQQLARTVHPLLSTRGVPGTHDVTLLEQVLLHCQQSTTLTPLANPRFDKASDNPFPRHQWPQITLPVDVVLFEGWCWGVRSQDSEALATPVNTLEQNKDTSGDWRRFVNTQLLHHYEPLYALMDLWVMLKAPSFDAVAQWREQQEAKLRASISSDKGTKVMSPEQVLQFIQHFQRLTEHGLKTLPAYCDWVYELDYNRDIHTLSGKLAGD</sequence>
<reference evidence="1 2" key="1">
    <citation type="submission" date="2018-11" db="EMBL/GenBank/DDBJ databases">
        <authorList>
            <person name="Ye M.-Q."/>
            <person name="Du Z.-J."/>
        </authorList>
    </citation>
    <scope>NUCLEOTIDE SEQUENCE [LARGE SCALE GENOMIC DNA]</scope>
    <source>
        <strain evidence="1 2">U0105</strain>
    </source>
</reference>
<dbReference type="PANTHER" id="PTHR10285">
    <property type="entry name" value="URIDINE KINASE"/>
    <property type="match status" value="1"/>
</dbReference>
<dbReference type="AlphaFoldDB" id="A0A3N5Y128"/>
<gene>
    <name evidence="1" type="ORF">DRW07_08135</name>
</gene>
<evidence type="ECO:0000313" key="1">
    <source>
        <dbReference type="EMBL" id="RPJ67477.1"/>
    </source>
</evidence>
<keyword evidence="1" id="KW-0418">Kinase</keyword>
<protein>
    <submittedName>
        <fullName evidence="1">Kinase</fullName>
    </submittedName>
</protein>
<dbReference type="OrthoDB" id="455474at2"/>
<dbReference type="InterPro" id="IPR027417">
    <property type="entry name" value="P-loop_NTPase"/>
</dbReference>
<comment type="caution">
    <text evidence="1">The sequence shown here is derived from an EMBL/GenBank/DDBJ whole genome shotgun (WGS) entry which is preliminary data.</text>
</comment>
<organism evidence="1 2">
    <name type="scientific">Alteromonas sediminis</name>
    <dbReference type="NCBI Taxonomy" id="2259342"/>
    <lineage>
        <taxon>Bacteria</taxon>
        <taxon>Pseudomonadati</taxon>
        <taxon>Pseudomonadota</taxon>
        <taxon>Gammaproteobacteria</taxon>
        <taxon>Alteromonadales</taxon>
        <taxon>Alteromonadaceae</taxon>
        <taxon>Alteromonas/Salinimonas group</taxon>
        <taxon>Alteromonas</taxon>
    </lineage>
</organism>
<dbReference type="GO" id="GO:0016301">
    <property type="term" value="F:kinase activity"/>
    <property type="evidence" value="ECO:0007669"/>
    <property type="project" value="UniProtKB-KW"/>
</dbReference>
<dbReference type="SUPFAM" id="SSF52540">
    <property type="entry name" value="P-loop containing nucleoside triphosphate hydrolases"/>
    <property type="match status" value="1"/>
</dbReference>
<keyword evidence="2" id="KW-1185">Reference proteome</keyword>
<keyword evidence="1" id="KW-0808">Transferase</keyword>
<name>A0A3N5Y128_9ALTE</name>
<dbReference type="Gene3D" id="3.40.50.300">
    <property type="entry name" value="P-loop containing nucleotide triphosphate hydrolases"/>
    <property type="match status" value="1"/>
</dbReference>